<gene>
    <name evidence="1" type="ORF">DZC52_14375</name>
</gene>
<reference evidence="1 2" key="1">
    <citation type="submission" date="2018-08" db="EMBL/GenBank/DDBJ databases">
        <title>Wenzhouxiangella salilacus sp. nov., a novel bacterium isolated from a saline lake in Xinjiang Province, China.</title>
        <authorList>
            <person name="Han S."/>
        </authorList>
    </citation>
    <scope>NUCLEOTIDE SEQUENCE [LARGE SCALE GENOMIC DNA]</scope>
    <source>
        <strain evidence="1 2">XDB06</strain>
    </source>
</reference>
<keyword evidence="2" id="KW-1185">Reference proteome</keyword>
<accession>A0A3E1K4T7</accession>
<protein>
    <recommendedName>
        <fullName evidence="3">Nuclear transport factor 2 family protein</fullName>
    </recommendedName>
</protein>
<evidence type="ECO:0000313" key="2">
    <source>
        <dbReference type="Proteomes" id="UP000260351"/>
    </source>
</evidence>
<evidence type="ECO:0008006" key="3">
    <source>
        <dbReference type="Google" id="ProtNLM"/>
    </source>
</evidence>
<evidence type="ECO:0000313" key="1">
    <source>
        <dbReference type="EMBL" id="RFF29039.1"/>
    </source>
</evidence>
<proteinExistence type="predicted"/>
<dbReference type="Proteomes" id="UP000260351">
    <property type="component" value="Unassembled WGS sequence"/>
</dbReference>
<dbReference type="EMBL" id="QUZK01000052">
    <property type="protein sequence ID" value="RFF29039.1"/>
    <property type="molecule type" value="Genomic_DNA"/>
</dbReference>
<dbReference type="AlphaFoldDB" id="A0A3E1K4T7"/>
<comment type="caution">
    <text evidence="1">The sequence shown here is derived from an EMBL/GenBank/DDBJ whole genome shotgun (WGS) entry which is preliminary data.</text>
</comment>
<sequence length="126" mass="14266">MLLLAACQQPAEERSADEIVQERAQARWDALVNEEFAAAWEYYTPGYRQMSPQDAFAADMSARPVQWNAATVVSAQCQEAESKCTVLTEVTYQPGGGAEELRNVEITRDLEEQWILMDGQWWYAAN</sequence>
<name>A0A3E1K4T7_9GAMM</name>
<organism evidence="1 2">
    <name type="scientific">Wenzhouxiangella sediminis</name>
    <dbReference type="NCBI Taxonomy" id="1792836"/>
    <lineage>
        <taxon>Bacteria</taxon>
        <taxon>Pseudomonadati</taxon>
        <taxon>Pseudomonadota</taxon>
        <taxon>Gammaproteobacteria</taxon>
        <taxon>Chromatiales</taxon>
        <taxon>Wenzhouxiangellaceae</taxon>
        <taxon>Wenzhouxiangella</taxon>
    </lineage>
</organism>